<feature type="domain" description="Bacterial sugar transferase" evidence="4">
    <location>
        <begin position="30"/>
        <end position="225"/>
    </location>
</feature>
<dbReference type="InterPro" id="IPR003362">
    <property type="entry name" value="Bact_transf"/>
</dbReference>
<name>A0ABR6HP26_9RHOB</name>
<dbReference type="EMBL" id="JACIBX010000006">
    <property type="protein sequence ID" value="MBB3712315.1"/>
    <property type="molecule type" value="Genomic_DNA"/>
</dbReference>
<protein>
    <submittedName>
        <fullName evidence="5">Lipopolysaccharide/colanic/teichoic acid biosynthesis glycosyltransferase</fullName>
    </submittedName>
</protein>
<dbReference type="Proteomes" id="UP000576152">
    <property type="component" value="Unassembled WGS sequence"/>
</dbReference>
<sequence length="245" mass="27680">MTEVVAGTSVAAPAIPAAAPRPEGGMTLAKRTLDLSMALLLIALLWPIMLGLCALLLVAEGRPIFFLHDRMSTPTRRFKLIKFRTMRCHGTNGGVTGGDKADRISKLQRFLRRSRADELPQLWNVLKGDISLVGPRPPMPYYVDAYPELYAEVLKSRPGITGLATLRFHAHEEAILATCTTASATDRVYRRRCIHRKARLDLIYQARRTIWMDLRLIGETALNVVRPRRRRAKWSQKNRRQAASR</sequence>
<evidence type="ECO:0000313" key="6">
    <source>
        <dbReference type="Proteomes" id="UP000576152"/>
    </source>
</evidence>
<organism evidence="5 6">
    <name type="scientific">Limimaricola variabilis</name>
    <dbReference type="NCBI Taxonomy" id="1492771"/>
    <lineage>
        <taxon>Bacteria</taxon>
        <taxon>Pseudomonadati</taxon>
        <taxon>Pseudomonadota</taxon>
        <taxon>Alphaproteobacteria</taxon>
        <taxon>Rhodobacterales</taxon>
        <taxon>Paracoccaceae</taxon>
        <taxon>Limimaricola</taxon>
    </lineage>
</organism>
<proteinExistence type="inferred from homology"/>
<keyword evidence="2" id="KW-0270">Exopolysaccharide synthesis</keyword>
<comment type="similarity">
    <text evidence="1">Belongs to the bacterial sugar transferase family.</text>
</comment>
<dbReference type="PANTHER" id="PTHR30576:SF0">
    <property type="entry name" value="UNDECAPRENYL-PHOSPHATE N-ACETYLGALACTOSAMINYL 1-PHOSPHATE TRANSFERASE-RELATED"/>
    <property type="match status" value="1"/>
</dbReference>
<evidence type="ECO:0000259" key="4">
    <source>
        <dbReference type="Pfam" id="PF02397"/>
    </source>
</evidence>
<accession>A0ABR6HP26</accession>
<evidence type="ECO:0000256" key="1">
    <source>
        <dbReference type="ARBA" id="ARBA00006464"/>
    </source>
</evidence>
<comment type="caution">
    <text evidence="5">The sequence shown here is derived from an EMBL/GenBank/DDBJ whole genome shotgun (WGS) entry which is preliminary data.</text>
</comment>
<keyword evidence="3" id="KW-0472">Membrane</keyword>
<dbReference type="PANTHER" id="PTHR30576">
    <property type="entry name" value="COLANIC BIOSYNTHESIS UDP-GLUCOSE LIPID CARRIER TRANSFERASE"/>
    <property type="match status" value="1"/>
</dbReference>
<dbReference type="Pfam" id="PF02397">
    <property type="entry name" value="Bac_transf"/>
    <property type="match status" value="1"/>
</dbReference>
<reference evidence="5 6" key="1">
    <citation type="submission" date="2020-08" db="EMBL/GenBank/DDBJ databases">
        <title>Genomic Encyclopedia of Type Strains, Phase III (KMG-III): the genomes of soil and plant-associated and newly described type strains.</title>
        <authorList>
            <person name="Whitman W."/>
        </authorList>
    </citation>
    <scope>NUCLEOTIDE SEQUENCE [LARGE SCALE GENOMIC DNA]</scope>
    <source>
        <strain evidence="5 6">CECT 8572</strain>
    </source>
</reference>
<gene>
    <name evidence="5" type="ORF">FHS00_001897</name>
</gene>
<keyword evidence="3" id="KW-0812">Transmembrane</keyword>
<evidence type="ECO:0000313" key="5">
    <source>
        <dbReference type="EMBL" id="MBB3712315.1"/>
    </source>
</evidence>
<evidence type="ECO:0000256" key="2">
    <source>
        <dbReference type="ARBA" id="ARBA00023169"/>
    </source>
</evidence>
<feature type="transmembrane region" description="Helical" evidence="3">
    <location>
        <begin position="36"/>
        <end position="58"/>
    </location>
</feature>
<keyword evidence="6" id="KW-1185">Reference proteome</keyword>
<evidence type="ECO:0000256" key="3">
    <source>
        <dbReference type="SAM" id="Phobius"/>
    </source>
</evidence>
<keyword evidence="3" id="KW-1133">Transmembrane helix</keyword>